<evidence type="ECO:0000313" key="1">
    <source>
        <dbReference type="EMBL" id="MCQ8239661.1"/>
    </source>
</evidence>
<dbReference type="PANTHER" id="PTHR36573:SF1">
    <property type="entry name" value="INTERMEMBRANE PHOSPHOLIPID TRANSPORT SYSTEM BINDING PROTEIN MLAC"/>
    <property type="match status" value="1"/>
</dbReference>
<evidence type="ECO:0000313" key="2">
    <source>
        <dbReference type="Proteomes" id="UP001524547"/>
    </source>
</evidence>
<dbReference type="Pfam" id="PF05494">
    <property type="entry name" value="MlaC"/>
    <property type="match status" value="1"/>
</dbReference>
<dbReference type="Gene3D" id="3.10.450.710">
    <property type="entry name" value="Tgt2/MlaC"/>
    <property type="match status" value="1"/>
</dbReference>
<accession>A0ABT1VTI7</accession>
<keyword evidence="2" id="KW-1185">Reference proteome</keyword>
<dbReference type="PANTHER" id="PTHR36573">
    <property type="entry name" value="INTERMEMBRANE PHOSPHOLIPID TRANSPORT SYSTEM BINDING PROTEIN MLAC"/>
    <property type="match status" value="1"/>
</dbReference>
<gene>
    <name evidence="1" type="ORF">NFI88_02245</name>
</gene>
<dbReference type="RefSeq" id="WP_422918394.1">
    <property type="nucleotide sequence ID" value="NZ_JAMZEJ010000001.1"/>
</dbReference>
<dbReference type="EMBL" id="JAMZEJ010000001">
    <property type="protein sequence ID" value="MCQ8239661.1"/>
    <property type="molecule type" value="Genomic_DNA"/>
</dbReference>
<proteinExistence type="predicted"/>
<organism evidence="1 2">
    <name type="scientific">Rhizosaccharibacter radicis</name>
    <dbReference type="NCBI Taxonomy" id="2782605"/>
    <lineage>
        <taxon>Bacteria</taxon>
        <taxon>Pseudomonadati</taxon>
        <taxon>Pseudomonadota</taxon>
        <taxon>Alphaproteobacteria</taxon>
        <taxon>Acetobacterales</taxon>
        <taxon>Acetobacteraceae</taxon>
        <taxon>Rhizosaccharibacter</taxon>
    </lineage>
</organism>
<dbReference type="InterPro" id="IPR008869">
    <property type="entry name" value="MlaC/ttg2D"/>
</dbReference>
<reference evidence="1 2" key="1">
    <citation type="submission" date="2022-06" db="EMBL/GenBank/DDBJ databases">
        <title>Rhizosaccharibacter gen. nov. sp. nov. KSS12, endophytic bacteria isolated from sugarcane.</title>
        <authorList>
            <person name="Pitiwittayakul N."/>
        </authorList>
    </citation>
    <scope>NUCLEOTIDE SEQUENCE [LARGE SCALE GENOMIC DNA]</scope>
    <source>
        <strain evidence="1 2">KSS12</strain>
    </source>
</reference>
<sequence>MRHLRFRRAAAILLAGTGLAALSPVLQPVLAPAGLAPVRAAAAQGADATSFVRSLGDRLVSVVNSDSSTAEKKTQIQPLIDQNVDVDGIGRFCLGRFWRTATPAQQQRYLALFHKVLVNSITGKLGEYRGVTFQVGQAHDQDGKTMVPTVINRPNQPSATVEWVVGDVAGGRRITDVVAEGVSLSLTQRSDYASFLQRHGNNVDTLLNALDRQVSRQAT</sequence>
<name>A0ABT1VTI7_9PROT</name>
<protein>
    <submittedName>
        <fullName evidence="1">ABC transporter substrate-binding protein</fullName>
    </submittedName>
</protein>
<comment type="caution">
    <text evidence="1">The sequence shown here is derived from an EMBL/GenBank/DDBJ whole genome shotgun (WGS) entry which is preliminary data.</text>
</comment>
<dbReference type="Proteomes" id="UP001524547">
    <property type="component" value="Unassembled WGS sequence"/>
</dbReference>
<dbReference type="InterPro" id="IPR042245">
    <property type="entry name" value="Tgt2/MlaC_sf"/>
</dbReference>